<reference evidence="9 10" key="1">
    <citation type="submission" date="2023-04" db="EMBL/GenBank/DDBJ databases">
        <title>A novel bacteria isolated from coastal sediment.</title>
        <authorList>
            <person name="Liu X.-J."/>
            <person name="Du Z.-J."/>
        </authorList>
    </citation>
    <scope>NUCLEOTIDE SEQUENCE [LARGE SCALE GENOMIC DNA]</scope>
    <source>
        <strain evidence="9 10">SDUM461004</strain>
    </source>
</reference>
<accession>A0ABU1AEW6</accession>
<dbReference type="PANTHER" id="PTHR45745:SF1">
    <property type="entry name" value="PHOSPHOGLUCOMUTASE 2B-RELATED"/>
    <property type="match status" value="1"/>
</dbReference>
<sequence>MSLIEKIESAGAAGSLLESTVANLKVWVSADFLPAWVGASITELVEAGEWEELNDRFYQTMAFGTGGIRGRTIGKVATSVETGTLSAQGTPEHAAVGTNVLNDFNLIRATVGMFRYVKQYLEESGRHDLPRFVIAHDVRHFSRHFCELAASTWCKLGGQALIFEGPRSTPQLSFAVRQFQATCGAVITASHNPSHDNGFKAYFEDGAQVVSPHAEGIVDLVNQVTLEELTQFLDIDLAPVIVLGADADQPYLDLLEEMVVDSEVMQKMAPKVVFSPIHGCGAISSVPALKKLGVEVIEVPEQMEPDGRFPTVKSPNPENAEALAMAIAKANESEADVVLATDPDADRMGVAVRDRSGEMVLLTGNQIGTLMAEYRISTLKDAEIIPEDGSENAVLIKTFVTSPMQEAVATWHGLKTINTLTGFKWIGEKLAGYEAEMKTKLFEQEGLAINYDACDVWTKADLMLDYSTYFVFGGEESYGYLATDKLRDKDANAAVVMFCELAAYLKAQEMTFPEYLDALYLQHGYYEEKTINIYYEGAAGSQKIKNILESYRSNPPKAFGDVTVSGFTDFGKDEIIDADGKRIAPQDFYFLELSNGYSFAVRGSGTEPKIKFYVFGRSDVIEPEDLPQVKADASVVMEAMLAAIDADARERAEA</sequence>
<comment type="caution">
    <text evidence="9">The sequence shown here is derived from an EMBL/GenBank/DDBJ whole genome shotgun (WGS) entry which is preliminary data.</text>
</comment>
<evidence type="ECO:0000256" key="2">
    <source>
        <dbReference type="ARBA" id="ARBA00022553"/>
    </source>
</evidence>
<evidence type="ECO:0000256" key="5">
    <source>
        <dbReference type="ARBA" id="ARBA00023235"/>
    </source>
</evidence>
<dbReference type="InterPro" id="IPR016055">
    <property type="entry name" value="A-D-PHexomutase_a/b/a-I/II/III"/>
</dbReference>
<dbReference type="Pfam" id="PF02880">
    <property type="entry name" value="PGM_PMM_III"/>
    <property type="match status" value="2"/>
</dbReference>
<name>A0ABU1AEW6_9BACT</name>
<organism evidence="9 10">
    <name type="scientific">Thalassobacterium sedimentorum</name>
    <dbReference type="NCBI Taxonomy" id="3041258"/>
    <lineage>
        <taxon>Bacteria</taxon>
        <taxon>Pseudomonadati</taxon>
        <taxon>Verrucomicrobiota</taxon>
        <taxon>Opitutia</taxon>
        <taxon>Puniceicoccales</taxon>
        <taxon>Coraliomargaritaceae</taxon>
        <taxon>Thalassobacterium</taxon>
    </lineage>
</organism>
<evidence type="ECO:0000256" key="3">
    <source>
        <dbReference type="ARBA" id="ARBA00022723"/>
    </source>
</evidence>
<evidence type="ECO:0000313" key="10">
    <source>
        <dbReference type="Proteomes" id="UP001243717"/>
    </source>
</evidence>
<gene>
    <name evidence="9" type="ORF">QEH59_02695</name>
</gene>
<dbReference type="Pfam" id="PF02879">
    <property type="entry name" value="PGM_PMM_II"/>
    <property type="match status" value="1"/>
</dbReference>
<dbReference type="RefSeq" id="WP_308983821.1">
    <property type="nucleotide sequence ID" value="NZ_JARXIC010000003.1"/>
</dbReference>
<evidence type="ECO:0000259" key="6">
    <source>
        <dbReference type="Pfam" id="PF02878"/>
    </source>
</evidence>
<feature type="domain" description="Alpha-D-phosphohexomutase alpha/beta/alpha" evidence="7">
    <location>
        <begin position="250"/>
        <end position="354"/>
    </location>
</feature>
<keyword evidence="3" id="KW-0479">Metal-binding</keyword>
<dbReference type="EMBL" id="JARXIC010000003">
    <property type="protein sequence ID" value="MDQ8193317.1"/>
    <property type="molecule type" value="Genomic_DNA"/>
</dbReference>
<feature type="domain" description="Alpha-D-phosphohexomutase alpha/beta/alpha" evidence="8">
    <location>
        <begin position="466"/>
        <end position="518"/>
    </location>
</feature>
<protein>
    <submittedName>
        <fullName evidence="9">Phospho-sugar mutase</fullName>
        <ecNumber evidence="9">5.4.2.-</ecNumber>
    </submittedName>
</protein>
<dbReference type="InterPro" id="IPR036900">
    <property type="entry name" value="A-D-PHexomutase_C_sf"/>
</dbReference>
<evidence type="ECO:0000259" key="8">
    <source>
        <dbReference type="Pfam" id="PF02880"/>
    </source>
</evidence>
<evidence type="ECO:0000313" key="9">
    <source>
        <dbReference type="EMBL" id="MDQ8193317.1"/>
    </source>
</evidence>
<comment type="similarity">
    <text evidence="1">Belongs to the phosphohexose mutase family.</text>
</comment>
<dbReference type="CDD" id="cd05799">
    <property type="entry name" value="PGM2"/>
    <property type="match status" value="1"/>
</dbReference>
<proteinExistence type="inferred from homology"/>
<dbReference type="SUPFAM" id="SSF55957">
    <property type="entry name" value="Phosphoglucomutase, C-terminal domain"/>
    <property type="match status" value="1"/>
</dbReference>
<dbReference type="InterPro" id="IPR005846">
    <property type="entry name" value="A-D-PHexomutase_a/b/a-III"/>
</dbReference>
<keyword evidence="4" id="KW-0460">Magnesium</keyword>
<feature type="domain" description="Alpha-D-phosphohexomutase alpha/beta/alpha" evidence="8">
    <location>
        <begin position="364"/>
        <end position="432"/>
    </location>
</feature>
<evidence type="ECO:0000256" key="1">
    <source>
        <dbReference type="ARBA" id="ARBA00010231"/>
    </source>
</evidence>
<evidence type="ECO:0000259" key="7">
    <source>
        <dbReference type="Pfam" id="PF02879"/>
    </source>
</evidence>
<dbReference type="Proteomes" id="UP001243717">
    <property type="component" value="Unassembled WGS sequence"/>
</dbReference>
<feature type="domain" description="Alpha-D-phosphohexomutase alpha/beta/alpha" evidence="6">
    <location>
        <begin position="99"/>
        <end position="225"/>
    </location>
</feature>
<dbReference type="InterPro" id="IPR005844">
    <property type="entry name" value="A-D-PHexomutase_a/b/a-I"/>
</dbReference>
<keyword evidence="10" id="KW-1185">Reference proteome</keyword>
<dbReference type="Gene3D" id="3.40.120.10">
    <property type="entry name" value="Alpha-D-Glucose-1,6-Bisphosphate, subunit A, domain 3"/>
    <property type="match status" value="3"/>
</dbReference>
<dbReference type="Pfam" id="PF02878">
    <property type="entry name" value="PGM_PMM_I"/>
    <property type="match status" value="1"/>
</dbReference>
<dbReference type="PANTHER" id="PTHR45745">
    <property type="entry name" value="PHOSPHOMANNOMUTASE 45A"/>
    <property type="match status" value="1"/>
</dbReference>
<dbReference type="InterPro" id="IPR005845">
    <property type="entry name" value="A-D-PHexomutase_a/b/a-II"/>
</dbReference>
<keyword evidence="2" id="KW-0597">Phosphoprotein</keyword>
<keyword evidence="5 9" id="KW-0413">Isomerase</keyword>
<dbReference type="EC" id="5.4.2.-" evidence="9"/>
<evidence type="ECO:0000256" key="4">
    <source>
        <dbReference type="ARBA" id="ARBA00022842"/>
    </source>
</evidence>
<dbReference type="GO" id="GO:0016853">
    <property type="term" value="F:isomerase activity"/>
    <property type="evidence" value="ECO:0007669"/>
    <property type="project" value="UniProtKB-KW"/>
</dbReference>
<dbReference type="SUPFAM" id="SSF53738">
    <property type="entry name" value="Phosphoglucomutase, first 3 domains"/>
    <property type="match status" value="3"/>
</dbReference>